<dbReference type="Gene3D" id="1.10.472.10">
    <property type="entry name" value="Cyclin-like"/>
    <property type="match status" value="2"/>
</dbReference>
<proteinExistence type="inferred from homology"/>
<evidence type="ECO:0000256" key="10">
    <source>
        <dbReference type="ARBA" id="ARBA00023242"/>
    </source>
</evidence>
<dbReference type="GO" id="GO:0043515">
    <property type="term" value="F:kinetochore binding"/>
    <property type="evidence" value="ECO:0007669"/>
    <property type="project" value="TreeGrafter"/>
</dbReference>
<comment type="caution">
    <text evidence="19">The sequence shown here is derived from an EMBL/GenBank/DDBJ whole genome shotgun (WGS) entry which is preliminary data.</text>
</comment>
<evidence type="ECO:0000256" key="4">
    <source>
        <dbReference type="ARBA" id="ARBA00006955"/>
    </source>
</evidence>
<dbReference type="GO" id="GO:0007052">
    <property type="term" value="P:mitotic spindle organization"/>
    <property type="evidence" value="ECO:0007669"/>
    <property type="project" value="TreeGrafter"/>
</dbReference>
<comment type="similarity">
    <text evidence="13">Belongs to the CENP-H/MCM16 family.</text>
</comment>
<keyword evidence="9 14" id="KW-0195">Cyclin</keyword>
<keyword evidence="8" id="KW-0995">Kinetochore</keyword>
<feature type="compositionally biased region" description="Polar residues" evidence="16">
    <location>
        <begin position="1"/>
        <end position="14"/>
    </location>
</feature>
<evidence type="ECO:0000256" key="16">
    <source>
        <dbReference type="SAM" id="MobiDB-lite"/>
    </source>
</evidence>
<evidence type="ECO:0000256" key="5">
    <source>
        <dbReference type="ARBA" id="ARBA00022454"/>
    </source>
</evidence>
<evidence type="ECO:0000259" key="18">
    <source>
        <dbReference type="SMART" id="SM01332"/>
    </source>
</evidence>
<keyword evidence="15" id="KW-0175">Coiled coil</keyword>
<dbReference type="GO" id="GO:0051301">
    <property type="term" value="P:cell division"/>
    <property type="evidence" value="ECO:0007669"/>
    <property type="project" value="UniProtKB-KW"/>
</dbReference>
<evidence type="ECO:0000256" key="1">
    <source>
        <dbReference type="ARBA" id="ARBA00003222"/>
    </source>
</evidence>
<dbReference type="PANTHER" id="PTHR48122:SF1">
    <property type="entry name" value="CENTROMERE PROTEIN H"/>
    <property type="match status" value="1"/>
</dbReference>
<dbReference type="Proteomes" id="UP001474421">
    <property type="component" value="Unassembled WGS sequence"/>
</dbReference>
<feature type="domain" description="Cyclin-like" evidence="17">
    <location>
        <begin position="280"/>
        <end position="361"/>
    </location>
</feature>
<evidence type="ECO:0000313" key="20">
    <source>
        <dbReference type="Proteomes" id="UP001474421"/>
    </source>
</evidence>
<reference evidence="19 20" key="1">
    <citation type="journal article" date="2024" name="Proc. Natl. Acad. Sci. U.S.A.">
        <title>The genetic regulatory architecture and epigenomic basis for age-related changes in rattlesnake venom.</title>
        <authorList>
            <person name="Hogan M.P."/>
            <person name="Holding M.L."/>
            <person name="Nystrom G.S."/>
            <person name="Colston T.J."/>
            <person name="Bartlett D.A."/>
            <person name="Mason A.J."/>
            <person name="Ellsworth S.A."/>
            <person name="Rautsaw R.M."/>
            <person name="Lawrence K.C."/>
            <person name="Strickland J.L."/>
            <person name="He B."/>
            <person name="Fraser P."/>
            <person name="Margres M.J."/>
            <person name="Gilbert D.M."/>
            <person name="Gibbs H.L."/>
            <person name="Parkinson C.L."/>
            <person name="Rokyta D.R."/>
        </authorList>
    </citation>
    <scope>NUCLEOTIDE SEQUENCE [LARGE SCALE GENOMIC DNA]</scope>
    <source>
        <strain evidence="19">DRR0105</strain>
    </source>
</reference>
<name>A0AAW1C3N5_CROAD</name>
<sequence length="700" mass="79373">MALRVTRNTKVNAENKTKPAMALGKRGVAASKPALRPRTALGDIGNKACEPQSKEVVKKEMLKPIAVEKVTTRKTTKPIEKLNEPVKEEKPIPEPVKLESLSPSPMETSGCAPAEDILCQAFSDVLLEVKDVDTDDVSDPNLCSEYVKDIYNYLKVLESQQSVRVNYLAGQEITGNMRAILIDWLVQVQMKFKLLQETMYMTVAIIDRFLQNNKVAKRMLQLVGVTAMFIASKYEEMFPPEIGDFAYVTDHTYTNLQIRQMEMKILRSLDFNLGRPLPLHFLRRASKIGEADINQHSLAKYLMELALVDYEMVHYPPSQIAAAAFCLSTKVLEEGEWTPILQHYMYYTEDTLIPVMQHMAKNVMLVNRGLVKHMTIKNKYASSKHAKISTLPALNSAKPEQFIVDLTSLLSRNAESVGGLFERAVFGAAVEPSGNWWEERGLGAVAGMEAQDVAGCSEVGDKVAAFGKPTEGVMEEGARLLSNEEKEKTPDLLKLHRIKEQISQHLMEYNTIINSTTAEKIPDQDRNEKILEGSIEELERDLEEMRVSYQNKTLALQRIQITDALRTKLKNEDDDSKFIWDTIKHIMMLSTAVLTSKQQSRELEKKLNEVKKSRLELKRAGECKLAQIYDMKRKQKEDFENMEVCEMLKKVRKNLQKEIQMTTLIQNIFQNLITGSGVNWANDPTLKEIVLQLEKNVTGI</sequence>
<dbReference type="GO" id="GO:0051382">
    <property type="term" value="P:kinetochore assembly"/>
    <property type="evidence" value="ECO:0007669"/>
    <property type="project" value="InterPro"/>
</dbReference>
<feature type="domain" description="Cyclin C-terminal" evidence="18">
    <location>
        <begin position="276"/>
        <end position="394"/>
    </location>
</feature>
<gene>
    <name evidence="19" type="ORF">NXF25_007271</name>
</gene>
<dbReference type="PANTHER" id="PTHR48122">
    <property type="entry name" value="CENTROMERE PROTEIN H"/>
    <property type="match status" value="1"/>
</dbReference>
<evidence type="ECO:0000259" key="17">
    <source>
        <dbReference type="SMART" id="SM00385"/>
    </source>
</evidence>
<feature type="coiled-coil region" evidence="15">
    <location>
        <begin position="593"/>
        <end position="620"/>
    </location>
</feature>
<dbReference type="InterPro" id="IPR008426">
    <property type="entry name" value="CENP-H_C"/>
</dbReference>
<feature type="coiled-coil region" evidence="15">
    <location>
        <begin position="528"/>
        <end position="555"/>
    </location>
</feature>
<keyword evidence="20" id="KW-1185">Reference proteome</keyword>
<dbReference type="FunFam" id="1.10.472.10:FF:000027">
    <property type="entry name" value="G2/mitotic-specific cyclin-B1"/>
    <property type="match status" value="1"/>
</dbReference>
<keyword evidence="12" id="KW-0137">Centromere</keyword>
<feature type="region of interest" description="Disordered" evidence="16">
    <location>
        <begin position="1"/>
        <end position="35"/>
    </location>
</feature>
<comment type="subcellular location">
    <subcellularLocation>
        <location evidence="3">Chromosome</location>
        <location evidence="3">Centromere</location>
        <location evidence="3">Kinetochore</location>
    </subcellularLocation>
    <subcellularLocation>
        <location evidence="2">Nucleus</location>
    </subcellularLocation>
</comment>
<evidence type="ECO:0000256" key="13">
    <source>
        <dbReference type="ARBA" id="ARBA00025735"/>
    </source>
</evidence>
<dbReference type="InterPro" id="IPR006671">
    <property type="entry name" value="Cyclin_N"/>
</dbReference>
<evidence type="ECO:0000256" key="9">
    <source>
        <dbReference type="ARBA" id="ARBA00023127"/>
    </source>
</evidence>
<accession>A0AAW1C3N5</accession>
<evidence type="ECO:0000256" key="14">
    <source>
        <dbReference type="RuleBase" id="RU000383"/>
    </source>
</evidence>
<evidence type="ECO:0000256" key="3">
    <source>
        <dbReference type="ARBA" id="ARBA00004629"/>
    </source>
</evidence>
<dbReference type="SUPFAM" id="SSF47954">
    <property type="entry name" value="Cyclin-like"/>
    <property type="match status" value="2"/>
</dbReference>
<feature type="domain" description="Cyclin-like" evidence="17">
    <location>
        <begin position="183"/>
        <end position="267"/>
    </location>
</feature>
<keyword evidence="7" id="KW-0498">Mitosis</keyword>
<evidence type="ECO:0000313" key="19">
    <source>
        <dbReference type="EMBL" id="KAK9408497.1"/>
    </source>
</evidence>
<dbReference type="InterPro" id="IPR013763">
    <property type="entry name" value="Cyclin-like_dom"/>
</dbReference>
<evidence type="ECO:0000256" key="11">
    <source>
        <dbReference type="ARBA" id="ARBA00023306"/>
    </source>
</evidence>
<evidence type="ECO:0000256" key="7">
    <source>
        <dbReference type="ARBA" id="ARBA00022776"/>
    </source>
</evidence>
<keyword evidence="11" id="KW-0131">Cell cycle</keyword>
<dbReference type="Pfam" id="PF00134">
    <property type="entry name" value="Cyclin_N"/>
    <property type="match status" value="1"/>
</dbReference>
<dbReference type="Pfam" id="PF05837">
    <property type="entry name" value="CENP-H"/>
    <property type="match status" value="1"/>
</dbReference>
<comment type="function">
    <text evidence="1">Essential for the control of the cell cycle at the G2/M (mitosis) transition.</text>
</comment>
<dbReference type="SMART" id="SM01332">
    <property type="entry name" value="Cyclin_C"/>
    <property type="match status" value="1"/>
</dbReference>
<evidence type="ECO:0000256" key="8">
    <source>
        <dbReference type="ARBA" id="ARBA00022838"/>
    </source>
</evidence>
<dbReference type="InterPro" id="IPR048258">
    <property type="entry name" value="Cyclins_cyclin-box"/>
</dbReference>
<dbReference type="InterPro" id="IPR036915">
    <property type="entry name" value="Cyclin-like_sf"/>
</dbReference>
<evidence type="ECO:0000256" key="6">
    <source>
        <dbReference type="ARBA" id="ARBA00022618"/>
    </source>
</evidence>
<dbReference type="AlphaFoldDB" id="A0AAW1C3N5"/>
<evidence type="ECO:0000256" key="15">
    <source>
        <dbReference type="SAM" id="Coils"/>
    </source>
</evidence>
<dbReference type="GO" id="GO:0007059">
    <property type="term" value="P:chromosome segregation"/>
    <property type="evidence" value="ECO:0007669"/>
    <property type="project" value="TreeGrafter"/>
</dbReference>
<evidence type="ECO:0000256" key="2">
    <source>
        <dbReference type="ARBA" id="ARBA00004123"/>
    </source>
</evidence>
<keyword evidence="6" id="KW-0132">Cell division</keyword>
<protein>
    <submittedName>
        <fullName evidence="19">G2/mitotic-specific cyclin-B1</fullName>
    </submittedName>
</protein>
<evidence type="ECO:0000256" key="12">
    <source>
        <dbReference type="ARBA" id="ARBA00023328"/>
    </source>
</evidence>
<comment type="similarity">
    <text evidence="4">Belongs to the cyclin family. Cyclin AB subfamily.</text>
</comment>
<dbReference type="InterPro" id="IPR004367">
    <property type="entry name" value="Cyclin_C-dom"/>
</dbReference>
<dbReference type="SMART" id="SM00385">
    <property type="entry name" value="CYCLIN"/>
    <property type="match status" value="2"/>
</dbReference>
<organism evidence="19 20">
    <name type="scientific">Crotalus adamanteus</name>
    <name type="common">Eastern diamondback rattlesnake</name>
    <dbReference type="NCBI Taxonomy" id="8729"/>
    <lineage>
        <taxon>Eukaryota</taxon>
        <taxon>Metazoa</taxon>
        <taxon>Chordata</taxon>
        <taxon>Craniata</taxon>
        <taxon>Vertebrata</taxon>
        <taxon>Euteleostomi</taxon>
        <taxon>Lepidosauria</taxon>
        <taxon>Squamata</taxon>
        <taxon>Bifurcata</taxon>
        <taxon>Unidentata</taxon>
        <taxon>Episquamata</taxon>
        <taxon>Toxicofera</taxon>
        <taxon>Serpentes</taxon>
        <taxon>Colubroidea</taxon>
        <taxon>Viperidae</taxon>
        <taxon>Crotalinae</taxon>
        <taxon>Crotalus</taxon>
    </lineage>
</organism>
<keyword evidence="10" id="KW-0539">Nucleus</keyword>
<dbReference type="GO" id="GO:0005634">
    <property type="term" value="C:nucleus"/>
    <property type="evidence" value="ECO:0007669"/>
    <property type="project" value="UniProtKB-SubCell"/>
</dbReference>
<dbReference type="Pfam" id="PF02984">
    <property type="entry name" value="Cyclin_C"/>
    <property type="match status" value="1"/>
</dbReference>
<dbReference type="GO" id="GO:0000776">
    <property type="term" value="C:kinetochore"/>
    <property type="evidence" value="ECO:0007669"/>
    <property type="project" value="UniProtKB-KW"/>
</dbReference>
<keyword evidence="5" id="KW-0158">Chromosome</keyword>
<dbReference type="InterPro" id="IPR040034">
    <property type="entry name" value="CENP-H"/>
</dbReference>
<dbReference type="EMBL" id="JAOTOJ010000002">
    <property type="protein sequence ID" value="KAK9408497.1"/>
    <property type="molecule type" value="Genomic_DNA"/>
</dbReference>
<dbReference type="PROSITE" id="PS00292">
    <property type="entry name" value="CYCLINS"/>
    <property type="match status" value="1"/>
</dbReference>